<name>A0ABS2TLW4_9ACTN</name>
<gene>
    <name evidence="1" type="ORF">ITX44_07210</name>
</gene>
<protein>
    <recommendedName>
        <fullName evidence="3">ER-bound oxygenase mpaB/mpaB'/Rubber oxygenase catalytic domain-containing protein</fullName>
    </recommendedName>
</protein>
<organism evidence="1 2">
    <name type="scientific">Actinacidiphila acididurans</name>
    <dbReference type="NCBI Taxonomy" id="2784346"/>
    <lineage>
        <taxon>Bacteria</taxon>
        <taxon>Bacillati</taxon>
        <taxon>Actinomycetota</taxon>
        <taxon>Actinomycetes</taxon>
        <taxon>Kitasatosporales</taxon>
        <taxon>Streptomycetaceae</taxon>
        <taxon>Actinacidiphila</taxon>
    </lineage>
</organism>
<sequence length="222" mass="23783">MCPRSVESASAVAGPGDLDAVREMWSGPDVLGTGGAFVLLTYLALPGLVAVRPPGGRPRAAFDGMAERTFLLRLLGLTTEPEWGGGVGNREVRRLAATLGREHRAFAGMRQDHMELIAALVALAPLLVRRAWGRPVGGGELRSYWRYMTCATALMETRLEGWPAAEQRCRAFCAEHAGRSAAARRLLAQFAGRHPGYVAAAVPLLFPEPRAVVRAALGDADD</sequence>
<comment type="caution">
    <text evidence="1">The sequence shown here is derived from an EMBL/GenBank/DDBJ whole genome shotgun (WGS) entry which is preliminary data.</text>
</comment>
<keyword evidence="2" id="KW-1185">Reference proteome</keyword>
<dbReference type="RefSeq" id="WP_205356179.1">
    <property type="nucleotide sequence ID" value="NZ_JADKYB010000003.1"/>
</dbReference>
<accession>A0ABS2TLW4</accession>
<evidence type="ECO:0000313" key="2">
    <source>
        <dbReference type="Proteomes" id="UP000749040"/>
    </source>
</evidence>
<reference evidence="1 2" key="1">
    <citation type="submission" date="2021-01" db="EMBL/GenBank/DDBJ databases">
        <title>Streptomyces acididurans sp. nov., isolated from a peat swamp forest soil.</title>
        <authorList>
            <person name="Chantavorakit T."/>
            <person name="Duangmal K."/>
        </authorList>
    </citation>
    <scope>NUCLEOTIDE SEQUENCE [LARGE SCALE GENOMIC DNA]</scope>
    <source>
        <strain evidence="1 2">KK5PA1</strain>
    </source>
</reference>
<dbReference type="Proteomes" id="UP000749040">
    <property type="component" value="Unassembled WGS sequence"/>
</dbReference>
<proteinExistence type="predicted"/>
<evidence type="ECO:0000313" key="1">
    <source>
        <dbReference type="EMBL" id="MBM9504325.1"/>
    </source>
</evidence>
<dbReference type="EMBL" id="JADKYB010000003">
    <property type="protein sequence ID" value="MBM9504325.1"/>
    <property type="molecule type" value="Genomic_DNA"/>
</dbReference>
<evidence type="ECO:0008006" key="3">
    <source>
        <dbReference type="Google" id="ProtNLM"/>
    </source>
</evidence>